<reference evidence="1" key="1">
    <citation type="journal article" date="2011" name="Plant Physiol.">
        <title>Comprehensive sequence analysis of 24,783 barley full-length cDNAs derived from 12 clone libraries.</title>
        <authorList>
            <person name="Matsumoto T."/>
            <person name="Tanaka T."/>
            <person name="Sakai H."/>
            <person name="Amano N."/>
            <person name="Kanamori H."/>
            <person name="Kurita K."/>
            <person name="Kikuta A."/>
            <person name="Kamiya K."/>
            <person name="Yamamoto M."/>
            <person name="Ikawa H."/>
            <person name="Fujii N."/>
            <person name="Hori K."/>
            <person name="Itoh T."/>
            <person name="Sato K."/>
        </authorList>
    </citation>
    <scope>NUCLEOTIDE SEQUENCE</scope>
    <source>
        <tissue evidence="1">Shoot and root</tissue>
    </source>
</reference>
<dbReference type="AlphaFoldDB" id="F2E773"/>
<dbReference type="EMBL" id="AK371997">
    <property type="protein sequence ID" value="BAK03195.1"/>
    <property type="molecule type" value="mRNA"/>
</dbReference>
<proteinExistence type="evidence at transcript level"/>
<accession>F2E773</accession>
<sequence length="84" mass="9504">MPHRTIPSTQEGKWCATTCGPSTMMAPAPPIYTPTSQVSFTQMPSAFSEDDDDFDMYNANKAYEETNERLINGLHLLNWYNTHS</sequence>
<evidence type="ECO:0000313" key="1">
    <source>
        <dbReference type="EMBL" id="BAK03195.1"/>
    </source>
</evidence>
<name>F2E773_HORVV</name>
<protein>
    <submittedName>
        <fullName evidence="1">Predicted protein</fullName>
    </submittedName>
</protein>
<organism evidence="1">
    <name type="scientific">Hordeum vulgare subsp. vulgare</name>
    <name type="common">Domesticated barley</name>
    <dbReference type="NCBI Taxonomy" id="112509"/>
    <lineage>
        <taxon>Eukaryota</taxon>
        <taxon>Viridiplantae</taxon>
        <taxon>Streptophyta</taxon>
        <taxon>Embryophyta</taxon>
        <taxon>Tracheophyta</taxon>
        <taxon>Spermatophyta</taxon>
        <taxon>Magnoliopsida</taxon>
        <taxon>Liliopsida</taxon>
        <taxon>Poales</taxon>
        <taxon>Poaceae</taxon>
        <taxon>BOP clade</taxon>
        <taxon>Pooideae</taxon>
        <taxon>Triticodae</taxon>
        <taxon>Triticeae</taxon>
        <taxon>Hordeinae</taxon>
        <taxon>Hordeum</taxon>
    </lineage>
</organism>